<dbReference type="EMBL" id="BJYK01000008">
    <property type="protein sequence ID" value="GEN80552.1"/>
    <property type="molecule type" value="Genomic_DNA"/>
</dbReference>
<evidence type="ECO:0000313" key="2">
    <source>
        <dbReference type="EMBL" id="GEN80552.1"/>
    </source>
</evidence>
<dbReference type="RefSeq" id="WP_146819688.1">
    <property type="nucleotide sequence ID" value="NZ_BJYK01000008.1"/>
</dbReference>
<evidence type="ECO:0000313" key="3">
    <source>
        <dbReference type="Proteomes" id="UP000321484"/>
    </source>
</evidence>
<evidence type="ECO:0000256" key="1">
    <source>
        <dbReference type="SAM" id="Phobius"/>
    </source>
</evidence>
<feature type="transmembrane region" description="Helical" evidence="1">
    <location>
        <begin position="129"/>
        <end position="148"/>
    </location>
</feature>
<organism evidence="2 3">
    <name type="scientific">Actinotalea fermentans</name>
    <dbReference type="NCBI Taxonomy" id="43671"/>
    <lineage>
        <taxon>Bacteria</taxon>
        <taxon>Bacillati</taxon>
        <taxon>Actinomycetota</taxon>
        <taxon>Actinomycetes</taxon>
        <taxon>Micrococcales</taxon>
        <taxon>Cellulomonadaceae</taxon>
        <taxon>Actinotalea</taxon>
    </lineage>
</organism>
<feature type="transmembrane region" description="Helical" evidence="1">
    <location>
        <begin position="18"/>
        <end position="38"/>
    </location>
</feature>
<keyword evidence="1" id="KW-1133">Transmembrane helix</keyword>
<feature type="transmembrane region" description="Helical" evidence="1">
    <location>
        <begin position="168"/>
        <end position="189"/>
    </location>
</feature>
<name>A0A511YZE1_9CELL</name>
<reference evidence="2 3" key="1">
    <citation type="submission" date="2019-07" db="EMBL/GenBank/DDBJ databases">
        <title>Whole genome shotgun sequence of Actinotalea fermentans NBRC 105374.</title>
        <authorList>
            <person name="Hosoyama A."/>
            <person name="Uohara A."/>
            <person name="Ohji S."/>
            <person name="Ichikawa N."/>
        </authorList>
    </citation>
    <scope>NUCLEOTIDE SEQUENCE [LARGE SCALE GENOMIC DNA]</scope>
    <source>
        <strain evidence="2 3">NBRC 105374</strain>
    </source>
</reference>
<gene>
    <name evidence="2" type="ORF">AFE02nite_22860</name>
</gene>
<feature type="transmembrane region" description="Helical" evidence="1">
    <location>
        <begin position="104"/>
        <end position="122"/>
    </location>
</feature>
<keyword evidence="1" id="KW-0812">Transmembrane</keyword>
<keyword evidence="1" id="KW-0472">Membrane</keyword>
<keyword evidence="3" id="KW-1185">Reference proteome</keyword>
<protein>
    <submittedName>
        <fullName evidence="2">Uncharacterized protein</fullName>
    </submittedName>
</protein>
<sequence>MPADDDGAFRATTRADRVLLALAHAPVAPVTLGAGAAWVGLVSGRPVEDAAVAAVVGLAVGLVADARLVPRWVRLGFDAPAGLAVGLYVFHAVTLFVLSMGVPVPQLALGAVAGAVAGRGRLDLARTRRVTTTTLAVLGTLAAFLAVARPSTTYDLRRSLGLPFEVTPAIVLAMVVVGGPLLLGAQWVCTTAGARLAAHRPAPARPVLRRAAQPPVLRQPAVRS</sequence>
<dbReference type="AlphaFoldDB" id="A0A511YZE1"/>
<proteinExistence type="predicted"/>
<dbReference type="Proteomes" id="UP000321484">
    <property type="component" value="Unassembled WGS sequence"/>
</dbReference>
<comment type="caution">
    <text evidence="2">The sequence shown here is derived from an EMBL/GenBank/DDBJ whole genome shotgun (WGS) entry which is preliminary data.</text>
</comment>
<accession>A0A511YZE1</accession>